<evidence type="ECO:0000313" key="1">
    <source>
        <dbReference type="EMBL" id="JAD45788.1"/>
    </source>
</evidence>
<accession>A0A0A9A778</accession>
<proteinExistence type="predicted"/>
<reference evidence="1" key="1">
    <citation type="submission" date="2014-09" db="EMBL/GenBank/DDBJ databases">
        <authorList>
            <person name="Magalhaes I.L.F."/>
            <person name="Oliveira U."/>
            <person name="Santos F.R."/>
            <person name="Vidigal T.H.D.A."/>
            <person name="Brescovit A.D."/>
            <person name="Santos A.J."/>
        </authorList>
    </citation>
    <scope>NUCLEOTIDE SEQUENCE</scope>
    <source>
        <tissue evidence="1">Shoot tissue taken approximately 20 cm above the soil surface</tissue>
    </source>
</reference>
<protein>
    <submittedName>
        <fullName evidence="1">Uncharacterized protein</fullName>
    </submittedName>
</protein>
<organism evidence="1">
    <name type="scientific">Arundo donax</name>
    <name type="common">Giant reed</name>
    <name type="synonym">Donax arundinaceus</name>
    <dbReference type="NCBI Taxonomy" id="35708"/>
    <lineage>
        <taxon>Eukaryota</taxon>
        <taxon>Viridiplantae</taxon>
        <taxon>Streptophyta</taxon>
        <taxon>Embryophyta</taxon>
        <taxon>Tracheophyta</taxon>
        <taxon>Spermatophyta</taxon>
        <taxon>Magnoliopsida</taxon>
        <taxon>Liliopsida</taxon>
        <taxon>Poales</taxon>
        <taxon>Poaceae</taxon>
        <taxon>PACMAD clade</taxon>
        <taxon>Arundinoideae</taxon>
        <taxon>Arundineae</taxon>
        <taxon>Arundo</taxon>
    </lineage>
</organism>
<reference evidence="1" key="2">
    <citation type="journal article" date="2015" name="Data Brief">
        <title>Shoot transcriptome of the giant reed, Arundo donax.</title>
        <authorList>
            <person name="Barrero R.A."/>
            <person name="Guerrero F.D."/>
            <person name="Moolhuijzen P."/>
            <person name="Goolsby J.A."/>
            <person name="Tidwell J."/>
            <person name="Bellgard S.E."/>
            <person name="Bellgard M.I."/>
        </authorList>
    </citation>
    <scope>NUCLEOTIDE SEQUENCE</scope>
    <source>
        <tissue evidence="1">Shoot tissue taken approximately 20 cm above the soil surface</tissue>
    </source>
</reference>
<sequence>MIVLCCNSFRKVKAICRSLLTTYLSNYYHKSKIEYGVSSSVHVVHSILTFSAL</sequence>
<name>A0A0A9A778_ARUDO</name>
<dbReference type="EMBL" id="GBRH01252107">
    <property type="protein sequence ID" value="JAD45788.1"/>
    <property type="molecule type" value="Transcribed_RNA"/>
</dbReference>
<dbReference type="AlphaFoldDB" id="A0A0A9A778"/>